<dbReference type="AlphaFoldDB" id="A0A5B7HDD5"/>
<proteinExistence type="predicted"/>
<evidence type="ECO:0000313" key="2">
    <source>
        <dbReference type="EMBL" id="MPC66664.1"/>
    </source>
</evidence>
<keyword evidence="3" id="KW-1185">Reference proteome</keyword>
<gene>
    <name evidence="2" type="ORF">E2C01_060815</name>
</gene>
<feature type="region of interest" description="Disordered" evidence="1">
    <location>
        <begin position="1"/>
        <end position="25"/>
    </location>
</feature>
<organism evidence="2 3">
    <name type="scientific">Portunus trituberculatus</name>
    <name type="common">Swimming crab</name>
    <name type="synonym">Neptunus trituberculatus</name>
    <dbReference type="NCBI Taxonomy" id="210409"/>
    <lineage>
        <taxon>Eukaryota</taxon>
        <taxon>Metazoa</taxon>
        <taxon>Ecdysozoa</taxon>
        <taxon>Arthropoda</taxon>
        <taxon>Crustacea</taxon>
        <taxon>Multicrustacea</taxon>
        <taxon>Malacostraca</taxon>
        <taxon>Eumalacostraca</taxon>
        <taxon>Eucarida</taxon>
        <taxon>Decapoda</taxon>
        <taxon>Pleocyemata</taxon>
        <taxon>Brachyura</taxon>
        <taxon>Eubrachyura</taxon>
        <taxon>Portunoidea</taxon>
        <taxon>Portunidae</taxon>
        <taxon>Portuninae</taxon>
        <taxon>Portunus</taxon>
    </lineage>
</organism>
<evidence type="ECO:0000256" key="1">
    <source>
        <dbReference type="SAM" id="MobiDB-lite"/>
    </source>
</evidence>
<feature type="compositionally biased region" description="Pro residues" evidence="1">
    <location>
        <begin position="13"/>
        <end position="25"/>
    </location>
</feature>
<protein>
    <submittedName>
        <fullName evidence="2">Uncharacterized protein</fullName>
    </submittedName>
</protein>
<sequence>MEKARRELFPQSHPFPPPSSPPRSFPPLKVNDYWFGSRVISASPRISLNPAGDRWREQGKEDVSVTISFSFCVLWGGLFSHSQDSRGASVKYCHHHQHYHNHHHHHRQYRLSLSASPK</sequence>
<evidence type="ECO:0000313" key="3">
    <source>
        <dbReference type="Proteomes" id="UP000324222"/>
    </source>
</evidence>
<name>A0A5B7HDD5_PORTR</name>
<comment type="caution">
    <text evidence="2">The sequence shown here is derived from an EMBL/GenBank/DDBJ whole genome shotgun (WGS) entry which is preliminary data.</text>
</comment>
<dbReference type="Proteomes" id="UP000324222">
    <property type="component" value="Unassembled WGS sequence"/>
</dbReference>
<dbReference type="EMBL" id="VSRR010025090">
    <property type="protein sequence ID" value="MPC66664.1"/>
    <property type="molecule type" value="Genomic_DNA"/>
</dbReference>
<reference evidence="2 3" key="1">
    <citation type="submission" date="2019-05" db="EMBL/GenBank/DDBJ databases">
        <title>Another draft genome of Portunus trituberculatus and its Hox gene families provides insights of decapod evolution.</title>
        <authorList>
            <person name="Jeong J.-H."/>
            <person name="Song I."/>
            <person name="Kim S."/>
            <person name="Choi T."/>
            <person name="Kim D."/>
            <person name="Ryu S."/>
            <person name="Kim W."/>
        </authorList>
    </citation>
    <scope>NUCLEOTIDE SEQUENCE [LARGE SCALE GENOMIC DNA]</scope>
    <source>
        <tissue evidence="2">Muscle</tissue>
    </source>
</reference>
<accession>A0A5B7HDD5</accession>